<dbReference type="FunFam" id="2.60.40.60:FF:000021">
    <property type="entry name" value="FAT atypical cadherin 1"/>
    <property type="match status" value="3"/>
</dbReference>
<evidence type="ECO:0000259" key="18">
    <source>
        <dbReference type="PROSITE" id="PS50026"/>
    </source>
</evidence>
<feature type="domain" description="Cadherin" evidence="19">
    <location>
        <begin position="1457"/>
        <end position="1577"/>
    </location>
</feature>
<evidence type="ECO:0000256" key="14">
    <source>
        <dbReference type="PROSITE-ProRule" id="PRU00076"/>
    </source>
</evidence>
<dbReference type="Pfam" id="PF00008">
    <property type="entry name" value="EGF"/>
    <property type="match status" value="1"/>
</dbReference>
<dbReference type="InterPro" id="IPR000742">
    <property type="entry name" value="EGF"/>
</dbReference>
<dbReference type="Pfam" id="PF02210">
    <property type="entry name" value="Laminin_G_2"/>
    <property type="match status" value="1"/>
</dbReference>
<protein>
    <submittedName>
        <fullName evidence="20">FAT atypical cadherin 3</fullName>
    </submittedName>
</protein>
<reference evidence="20" key="1">
    <citation type="submission" date="2025-08" db="UniProtKB">
        <authorList>
            <consortium name="Ensembl"/>
        </authorList>
    </citation>
    <scope>IDENTIFICATION</scope>
</reference>
<evidence type="ECO:0000256" key="7">
    <source>
        <dbReference type="ARBA" id="ARBA00022837"/>
    </source>
</evidence>
<dbReference type="FunFam" id="2.60.120.200:FF:000035">
    <property type="entry name" value="FAT atypical cadherin 3"/>
    <property type="match status" value="1"/>
</dbReference>
<feature type="domain" description="Cadherin" evidence="19">
    <location>
        <begin position="470"/>
        <end position="565"/>
    </location>
</feature>
<feature type="domain" description="Cadherin" evidence="19">
    <location>
        <begin position="2304"/>
        <end position="2404"/>
    </location>
</feature>
<name>A0A3B3S797_9TELE</name>
<evidence type="ECO:0000256" key="15">
    <source>
        <dbReference type="SAM" id="MobiDB-lite"/>
    </source>
</evidence>
<feature type="domain" description="Cadherin" evidence="19">
    <location>
        <begin position="2202"/>
        <end position="2303"/>
    </location>
</feature>
<dbReference type="STRING" id="1676925.ENSPKIP00000026627"/>
<dbReference type="FunFam" id="2.60.40.60:FF:000041">
    <property type="entry name" value="FAT atypical cadherin 1"/>
    <property type="match status" value="1"/>
</dbReference>
<dbReference type="SMART" id="SM00179">
    <property type="entry name" value="EGF_CA"/>
    <property type="match status" value="3"/>
</dbReference>
<feature type="domain" description="Cadherin" evidence="19">
    <location>
        <begin position="138"/>
        <end position="252"/>
    </location>
</feature>
<keyword evidence="11 14" id="KW-1015">Disulfide bond</keyword>
<feature type="domain" description="Cadherin" evidence="19">
    <location>
        <begin position="3564"/>
        <end position="3666"/>
    </location>
</feature>
<keyword evidence="6" id="KW-0677">Repeat</keyword>
<dbReference type="SUPFAM" id="SSF49899">
    <property type="entry name" value="Concanavalin A-like lectins/glucanases"/>
    <property type="match status" value="1"/>
</dbReference>
<feature type="region of interest" description="Disordered" evidence="15">
    <location>
        <begin position="4510"/>
        <end position="4534"/>
    </location>
</feature>
<comment type="caution">
    <text evidence="14">Lacks conserved residue(s) required for the propagation of feature annotation.</text>
</comment>
<feature type="domain" description="Cadherin" evidence="19">
    <location>
        <begin position="3042"/>
        <end position="3146"/>
    </location>
</feature>
<feature type="domain" description="EGF-like" evidence="18">
    <location>
        <begin position="4213"/>
        <end position="4249"/>
    </location>
</feature>
<comment type="subcellular location">
    <subcellularLocation>
        <location evidence="1">Membrane</location>
        <topology evidence="1">Single-pass type I membrane protein</topology>
    </subcellularLocation>
</comment>
<evidence type="ECO:0000256" key="8">
    <source>
        <dbReference type="ARBA" id="ARBA00022889"/>
    </source>
</evidence>
<evidence type="ECO:0000256" key="1">
    <source>
        <dbReference type="ARBA" id="ARBA00004479"/>
    </source>
</evidence>
<keyword evidence="4 16" id="KW-0812">Transmembrane</keyword>
<dbReference type="FunFam" id="2.60.40.60:FF:000026">
    <property type="entry name" value="FAT atypical cadherin 1"/>
    <property type="match status" value="2"/>
</dbReference>
<dbReference type="PROSITE" id="PS01186">
    <property type="entry name" value="EGF_2"/>
    <property type="match status" value="2"/>
</dbReference>
<evidence type="ECO:0000256" key="9">
    <source>
        <dbReference type="ARBA" id="ARBA00022989"/>
    </source>
</evidence>
<dbReference type="GO" id="GO:0048667">
    <property type="term" value="P:cell morphogenesis involved in neuron differentiation"/>
    <property type="evidence" value="ECO:0007669"/>
    <property type="project" value="UniProtKB-ARBA"/>
</dbReference>
<feature type="transmembrane region" description="Helical" evidence="16">
    <location>
        <begin position="4270"/>
        <end position="4290"/>
    </location>
</feature>
<feature type="domain" description="Cadherin" evidence="19">
    <location>
        <begin position="253"/>
        <end position="360"/>
    </location>
</feature>
<dbReference type="PROSITE" id="PS01187">
    <property type="entry name" value="EGF_CA"/>
    <property type="match status" value="1"/>
</dbReference>
<feature type="domain" description="Cadherin" evidence="19">
    <location>
        <begin position="925"/>
        <end position="1029"/>
    </location>
</feature>
<feature type="domain" description="Cadherin" evidence="19">
    <location>
        <begin position="2001"/>
        <end position="2099"/>
    </location>
</feature>
<feature type="domain" description="Cadherin" evidence="19">
    <location>
        <begin position="680"/>
        <end position="773"/>
    </location>
</feature>
<evidence type="ECO:0000256" key="16">
    <source>
        <dbReference type="SAM" id="Phobius"/>
    </source>
</evidence>
<dbReference type="PROSITE" id="PS00010">
    <property type="entry name" value="ASX_HYDROXYL"/>
    <property type="match status" value="1"/>
</dbReference>
<accession>A0A3B3S797</accession>
<feature type="domain" description="Cadherin" evidence="19">
    <location>
        <begin position="2512"/>
        <end position="2613"/>
    </location>
</feature>
<dbReference type="GO" id="GO:0043005">
    <property type="term" value="C:neuron projection"/>
    <property type="evidence" value="ECO:0007669"/>
    <property type="project" value="UniProtKB-ARBA"/>
</dbReference>
<dbReference type="PROSITE" id="PS50268">
    <property type="entry name" value="CADHERIN_2"/>
    <property type="match status" value="32"/>
</dbReference>
<feature type="domain" description="Cadherin" evidence="19">
    <location>
        <begin position="2932"/>
        <end position="3041"/>
    </location>
</feature>
<feature type="region of interest" description="Disordered" evidence="15">
    <location>
        <begin position="40"/>
        <end position="61"/>
    </location>
</feature>
<dbReference type="SUPFAM" id="SSF49313">
    <property type="entry name" value="Cadherin-like"/>
    <property type="match status" value="34"/>
</dbReference>
<dbReference type="PANTHER" id="PTHR24026">
    <property type="entry name" value="FAT ATYPICAL CADHERIN-RELATED"/>
    <property type="match status" value="1"/>
</dbReference>
<dbReference type="Proteomes" id="UP000261540">
    <property type="component" value="Unplaced"/>
</dbReference>
<dbReference type="FunFam" id="2.60.40.60:FF:000161">
    <property type="entry name" value="FAT atypical cadherin 1"/>
    <property type="match status" value="1"/>
</dbReference>
<evidence type="ECO:0000313" key="21">
    <source>
        <dbReference type="Proteomes" id="UP000261540"/>
    </source>
</evidence>
<dbReference type="PROSITE" id="PS00232">
    <property type="entry name" value="CADHERIN_1"/>
    <property type="match status" value="13"/>
</dbReference>
<dbReference type="PROSITE" id="PS50025">
    <property type="entry name" value="LAM_G_DOMAIN"/>
    <property type="match status" value="1"/>
</dbReference>
<dbReference type="FunFam" id="2.60.40.60:FF:000037">
    <property type="entry name" value="FAT atypical cadherin 1"/>
    <property type="match status" value="1"/>
</dbReference>
<dbReference type="GO" id="GO:0120035">
    <property type="term" value="P:regulation of plasma membrane bounded cell projection organization"/>
    <property type="evidence" value="ECO:0007669"/>
    <property type="project" value="UniProtKB-ARBA"/>
</dbReference>
<feature type="domain" description="Cadherin" evidence="19">
    <location>
        <begin position="1578"/>
        <end position="1683"/>
    </location>
</feature>
<dbReference type="PANTHER" id="PTHR24026:SF49">
    <property type="entry name" value="PROTOCADHERIN FAT 3"/>
    <property type="match status" value="1"/>
</dbReference>
<feature type="domain" description="Cadherin" evidence="19">
    <location>
        <begin position="1789"/>
        <end position="1886"/>
    </location>
</feature>
<feature type="domain" description="Cadherin" evidence="19">
    <location>
        <begin position="2614"/>
        <end position="2717"/>
    </location>
</feature>
<reference evidence="20" key="2">
    <citation type="submission" date="2025-09" db="UniProtKB">
        <authorList>
            <consortium name="Ensembl"/>
        </authorList>
    </citation>
    <scope>IDENTIFICATION</scope>
</reference>
<organism evidence="20 21">
    <name type="scientific">Paramormyrops kingsleyae</name>
    <dbReference type="NCBI Taxonomy" id="1676925"/>
    <lineage>
        <taxon>Eukaryota</taxon>
        <taxon>Metazoa</taxon>
        <taxon>Chordata</taxon>
        <taxon>Craniata</taxon>
        <taxon>Vertebrata</taxon>
        <taxon>Euteleostomi</taxon>
        <taxon>Actinopterygii</taxon>
        <taxon>Neopterygii</taxon>
        <taxon>Teleostei</taxon>
        <taxon>Osteoglossocephala</taxon>
        <taxon>Osteoglossomorpha</taxon>
        <taxon>Osteoglossiformes</taxon>
        <taxon>Mormyridae</taxon>
        <taxon>Paramormyrops</taxon>
    </lineage>
</organism>
<feature type="domain" description="Cadherin" evidence="19">
    <location>
        <begin position="2405"/>
        <end position="2511"/>
    </location>
</feature>
<dbReference type="FunFam" id="2.60.40.60:FF:000032">
    <property type="entry name" value="FAT atypical cadherin 1"/>
    <property type="match status" value="1"/>
</dbReference>
<feature type="compositionally biased region" description="Low complexity" evidence="15">
    <location>
        <begin position="4589"/>
        <end position="4600"/>
    </location>
</feature>
<feature type="disulfide bond" evidence="14">
    <location>
        <begin position="4163"/>
        <end position="4172"/>
    </location>
</feature>
<evidence type="ECO:0000256" key="5">
    <source>
        <dbReference type="ARBA" id="ARBA00022729"/>
    </source>
</evidence>
<dbReference type="GO" id="GO:0007156">
    <property type="term" value="P:homophilic cell adhesion via plasma membrane adhesion molecules"/>
    <property type="evidence" value="ECO:0007669"/>
    <property type="project" value="InterPro"/>
</dbReference>
<dbReference type="FunFam" id="2.60.40.60:FF:000067">
    <property type="entry name" value="FAT atypical cadherin 1"/>
    <property type="match status" value="1"/>
</dbReference>
<dbReference type="FunFam" id="2.60.40.60:FF:000080">
    <property type="entry name" value="FAT atypical cadherin 1"/>
    <property type="match status" value="1"/>
</dbReference>
<keyword evidence="12" id="KW-0325">Glycoprotein</keyword>
<keyword evidence="8" id="KW-0130">Cell adhesion</keyword>
<dbReference type="GeneTree" id="ENSGT00940000154981"/>
<dbReference type="FunFam" id="2.60.40.60:FF:000071">
    <property type="entry name" value="FAT atypical cadherin 1"/>
    <property type="match status" value="1"/>
</dbReference>
<dbReference type="FunFam" id="2.60.40.60:FF:000066">
    <property type="entry name" value="FAT atypical cadherin 1"/>
    <property type="match status" value="1"/>
</dbReference>
<feature type="disulfide bond" evidence="14">
    <location>
        <begin position="4239"/>
        <end position="4248"/>
    </location>
</feature>
<dbReference type="InterPro" id="IPR002126">
    <property type="entry name" value="Cadherin-like_dom"/>
</dbReference>
<dbReference type="GO" id="GO:0009887">
    <property type="term" value="P:animal organ morphogenesis"/>
    <property type="evidence" value="ECO:0007669"/>
    <property type="project" value="UniProtKB-ARBA"/>
</dbReference>
<dbReference type="FunFam" id="2.60.40.60:FF:000039">
    <property type="entry name" value="FAT atypical cadherin 3"/>
    <property type="match status" value="1"/>
</dbReference>
<dbReference type="FunFam" id="2.60.40.60:FF:000013">
    <property type="entry name" value="Cadherin EGF LAG seven-pass G-type receptor"/>
    <property type="match status" value="2"/>
</dbReference>
<dbReference type="GO" id="GO:0016358">
    <property type="term" value="P:dendrite development"/>
    <property type="evidence" value="ECO:0007669"/>
    <property type="project" value="UniProtKB-ARBA"/>
</dbReference>
<dbReference type="FunFam" id="2.60.40.60:FF:000035">
    <property type="entry name" value="Protocadherin Fat 3"/>
    <property type="match status" value="1"/>
</dbReference>
<keyword evidence="7 13" id="KW-0106">Calcium</keyword>
<feature type="domain" description="Cadherin" evidence="19">
    <location>
        <begin position="3249"/>
        <end position="3353"/>
    </location>
</feature>
<dbReference type="PROSITE" id="PS50026">
    <property type="entry name" value="EGF_3"/>
    <property type="match status" value="4"/>
</dbReference>
<evidence type="ECO:0000256" key="11">
    <source>
        <dbReference type="ARBA" id="ARBA00023157"/>
    </source>
</evidence>
<proteinExistence type="predicted"/>
<dbReference type="InterPro" id="IPR001791">
    <property type="entry name" value="Laminin_G"/>
</dbReference>
<dbReference type="FunFam" id="2.60.40.60:FF:000064">
    <property type="entry name" value="FAT atypical cadherin 1"/>
    <property type="match status" value="1"/>
</dbReference>
<keyword evidence="2" id="KW-0217">Developmental protein</keyword>
<feature type="domain" description="Cadherin" evidence="19">
    <location>
        <begin position="3354"/>
        <end position="3458"/>
    </location>
</feature>
<evidence type="ECO:0000259" key="19">
    <source>
        <dbReference type="PROSITE" id="PS50268"/>
    </source>
</evidence>
<dbReference type="Gene3D" id="2.10.25.10">
    <property type="entry name" value="Laminin"/>
    <property type="match status" value="3"/>
</dbReference>
<keyword evidence="21" id="KW-1185">Reference proteome</keyword>
<feature type="domain" description="Cadherin" evidence="19">
    <location>
        <begin position="566"/>
        <end position="671"/>
    </location>
</feature>
<dbReference type="FunFam" id="2.60.40.60:FF:000084">
    <property type="entry name" value="FAT atypical cadherin 3"/>
    <property type="match status" value="1"/>
</dbReference>
<evidence type="ECO:0000256" key="6">
    <source>
        <dbReference type="ARBA" id="ARBA00022737"/>
    </source>
</evidence>
<dbReference type="InterPro" id="IPR000152">
    <property type="entry name" value="EGF-type_Asp/Asn_hydroxyl_site"/>
</dbReference>
<sequence length="4693" mass="515669">MVCMRTESPRSPERALPCVCAPLGCAVRVPATAPPASIFSGESRNVSDAAEPSGRVSPASWRWTHPRSEANRARNLGAFHRTCETADGWKNDGMAVKMGPWAGMQTFHLCLALLLSQLLSCCSQVFQEPGGLPRFLFTHSLYNATVYENSAARTYASSKVKMGIMLLHRSWDIKYRITSGDEEGFFKAEEYVLGDFCFLRIRTKGGNSAILNREIQDNYLLTVKASVKGDSLETWTKVNIQVLDMNDLRPLFSPTTYSVTIPESTPLRTSIAQVTATDADIGSNGEFYYFFKEKVELFAVHPTSGVISLSGKLNTDEQSRYDLEILAVDRGMKLYGNNGVSSTAKLFIHVERINEHAPLLSVATHVPSSLDKDPVYAVVTVEDLDEGENGEIESVSIVAGDPLEQFSLYRSAAGNEYKIKATDPIDWDNFPYGCNLTLQAKDRGSPQRFSAVKIVHLSVKRPQPVEVTFEKEMYEVLLSEISPPGTIVEAVKISPEPDDAEYILSPTPDAVYFNMNTLTGVITTARQFTTVDQEVFELEVIEVDSKLKANVRVTIEDANNNTPMFTQPSYEVFVNESIPIGTNILVVSAIDDDKGENGYITYSIASLQSLPFKINQFSGVISTTGELDFESTPESYMFIVRASDWGSPYRRENEVNVTIHLENVNDNQPLFEKIACQGVISRDFPIGEVITTMSAIDIDELELVKYKILSGNERGFFDLNPDSGVLTLRRSLTTANPKNGIFSLKITATDGENFSDAMFVNISVVHGKIPPKSFNCKETRVAQKLAEKLLKKAKANSKPKIEEGFIDLYSVNRQTPQFDKSFPTDILVREDLKAGASVFRVKADDGDTGFNGQILYAISDGNKDSCFRIDMESGLITVFLPMDREKADRYLLNITIYDLGLPQKSNWRLLTVFVEDANDNTPQFIQDSYRAVVPENTAIGTEVIQVEATDKDLGVNGEISYTMLTSTTQFGINSTNGIVYVAGQLDREFISMFNLKVEARDKAEKGSQRFSVATLRISLEDVNDCPPAFIPSYYNARVLEDLPMGTIVAWLETQDPDLGVGGQVRYALANDYNGKFEVDKTSGVIRLNKELDYETQQFYNLTVRAKDKGRPVSLLSVSFVEVEVVDVNENLYTPYFSDFALTGSVKENSRIGTSVLQVTARDDDAGRDGEIQYSIRDGSGLGRFSIDEETGIIYTTDMLDRETKDSYWLTVYATDRGVVPLYAAIEVYVQVEDVNDNAPLTSEPIYHPSIPENSPKDVSVIQIQAQDPDATGAGERLTYRISSGNPQNFFAINSKTGLITTTSRKLDREQQTEHVLEVTVMDGGPSPRHSTVWVVVHVLDENDNKPQFPEKVYQIKLPERERKKKAEPIYRVFAYDRDEGPNADLSYSIVDGNEDGKFFIDPKTAMVLSRKQFTAGSYDILTVKATDNGRPQKSAIARLHIEWVRKPPASPVPLLFDEPYYNFTIMEHDKVAEIVGVVSMQQSTTPLWFDITGGKFSREMFYILQTACGRNCSTEGGNYDSLFDIKKGVGTIVIAKPLDAEQRCFYNMTVEVTDGTNTASTQVYITVMDNNDNGPLFSQPTYDVSISEDTPADTEVVQVLATDRDEKHRLTYSIHSTIDPTSMRKFRMDPSSGTIYTAERLDHEARSQHVLTVMVKDQEFPYRRNLARVLVDVEDANDHVPYFTSALYEGSVYESAAVGSAVLQVTALDKDKGDNAELHYAIEAGNTANTFQIEPVLGIISIARELDITAIGHYVITVRVTDNGLPPLSTTTMVRITVTLSNNAGPKFLQKEYQAEVNENTPIGTSIITVSAMSQSTLIYDIKLGNTERRFRINQYTGVITTQKPLDYENTASYALILQASNMAGMASNVTINIQVVDENDNPPIFQQLQYAGSISEEAPINSVVLSTDNSPLVIKATDADRNQNALLVYQIVEDTAKKYFTVDSSTGSIRTIANLDHETIAHFRFHVHVRDSGKPQLTAESPTEVTIQVIDTNDSPPRFSQDSYETVLLLPTYVGVEVLKVKATDPDLNVPAELTYTLADGNLEHFSIEPASGILTVKNNNFSKDRFRFNVKVSDGKFSSTALVTVLVKEAMDSGLFFTHSLYSTSIQENITNITTVAVVNAVGHRLNEPLQYSLLNAGTKFKIKSTSGVIETTGVPFDREEQEFYELVVEASREHDHLRVARVVVKVQVEDINDNAPVFVSLPYYAAVQVEAEPGSPIFRVTAVDQDKGINGEVSYFLKDDYGHFEINRLNGDLRLKKAFESDLSNVEYKVLVYARDGGHPPLSTMVEFPITVVNKAMPVFDKSFYAISVNEDVAVHTPVLGINATSPEGQAIIYTIVDGDPSSQFSIGFDTGIISVINSLDYEISPMFRLIVRATDYLTGARAEVDVDITIVDVNDNPPMFEKMFYKATLSETSMIGTPVLQVVAKDKDSDKNNIVRYQIFSNMYNSTDHFHIDSSSGLILTARLLDHELIQEYNFVVRATDNGFPALSSEVAVTVVVNDMNDNPPAFNQLLYESYMSELAPKGHFVTCVQASDADSSDLDKLEYSILSGNERMSFAMDSRTGIITLSNHRKPRMDPVYSLNVSVSDGVFTSTAQVHIRVLGANLYSPVFSQNVYVAEVRENAAVGSRVTQVKATDMDSGPFGQVTYSFINDLAKDQFSIDNNGQITTLEKLDRENPANKDIVLTVMALDGGGRASYCAIRVILVDENDNAPKFRAVEYRASVKSDVGEGFLVTQIQAYDSDDGANAKITYSLYSEAHVPVVDILEIDPDNGWMVTKGSFNHLKNSILSFFVKAVDGGIPIKHSLVSVYIHVLSPENPIPAFTQPQYSFTIPEDTPIGAALGSVHLTPGHGAIFSIMSGEMRENNLDGIFVVEKETGLIKLDKPLDHEVLDAFHFKVSATMKQARMDSVSTVDVEVKVLDLNDNKPSFESNSYEATVMEGIPIGTRVIQVRALDPDWGANGQVTYSLAPTPNVESQHNTFSIDSNTGWISTLKELDHEMHPLYSFAVVASDLGETISLSSTTTVSVVITDVNDNPPSFVEDYYRGAVRESDPPGEVVAVLHTRDNDSSDINRQVSYHITGGNPKGEFALGLVQGEWKMYVKRPLDREAQDLYLLNVTASDGLFVTMAVVEVTVTDTNDNTPVCNQALYTASFPEDVPNNKVILTVGATDADIGSNAEIQYSLSGFGVEDFYMDEDTGELKTASTLDREQTPRYKLIARATDGGGLFCQMEIALELLDVNDNPPAFSSQWYTASIYEDTATKALLTRLQAIDPDEGVNRKVVYSLVDSANGFFSIDKTSGIVVLEKPLDRELQSSHNITVRASDQGEGVRLSSLTNVTVIVLDVNDNPPVFERRDYLATIPEDVLLGTEVLRIYAASMDIGTNAEIHYSIRSGNEHGKFHIDLVTGVIMVSKALDFETCKDYFLTVEARDGGTPPLSAITTVNINLTDVNDNAPIFSRDVYTAIISEDATIGESVVKVMAEDLDSQVNGQILFSIISGDRENQFFIDPITGLMKVNKELDREMVSGYSLTVRALDSGSPAMSSTVMVNIDISDINDNPPTFSLANHTAVIQENKPVGTSVLQLSVMDKDASHNGPPFEFSIVSGNEGGEFVLDHTGQLTSNQVFQKNTEYIVQVQAKDSGKPPLSCTSFVFIRVIEESLHKPVAFPLEVYIVTMEDEFPGGVIGKIHATDQDLYDVLSFSHKYQQKSMFKISRQDGKIIALSGLDAGKYLLNVTVSDGRFSVPVDVVVHVEQATVEMLRNAVTVRFESVTPEDFVGLHLRSFRRALRSVVAPQEHDLLHVLSVQPVPGTPQLDVLFAVQTPGGGFYKAAYLTQKLSASRRALESVLRVSAVLDKNCSGLECQERLCEQTIVLDSHALVTYSTAKVSFVSPRFHRNTRCTCSGGKCSASSELCEDHPCPGDMQCVGTGGAQGPYLCQCPPGKLGECAGHTSLSFSGNSYIKYRVTDSSSGGELKLGLRIRTLQSRGIIMYTRAEPCTILKIDEGRLWFQLDCSKSAGILGISGRPVNDGNWHSVSLELNRNFTSLSLDDSYVERRRAPVHFQPLGADGSIYFGAQVQPPNSRSLTEKKGPRVLGGFQGCLDSLVLNNNELPLQNKRSRYAEVVGLTELKLGCVLYPDACERAPCLNGGSCTSLPSGGFECSCSPQFTGGRCETEITACIPNPCQNGGICKSIGNAFLCSCRRGFTGLTCEQDVNECEREECENGGSCVNTFGAFYCNCTAGFAGQSCSLRPVVVPNMQAGHSYVGKEELIGIAAVLLVIFVLVVLFVAFRKRVFQKSYSRNNMALVQDPATAALLNKANGIQFKALRGAGGEPCGLYAEPGAGPPQVPVRPMAYTPCFQGGGSLDKMADGLGGEHTEMTTFHPESPRILTARRGVVVCSVAPNLPPVSPCRSDCDSIRKNPWESDEGKVVDMAEEVTCFSGSNKGSNSEVQSLSSFQSDSCDDNASIVTVIRLVNDAVDTIENEVSVMDQGQSYNRAYHWDTSDWMPNSRLPDIEEVPNHEGGDTTSARLGGSARELETDYYLGGYDIDSDFPPPQDEEFLSQEQLPLPLPGDFAEQYGTLPAPQPVSMESTLSSSSGSHARPHFHPSQYLPPHSFPGEGQGAELSTFGPGSGPDSASLSARLSANASSSDVSAACGFDDSEAGVSDLESADELQFDGEHPQFTETHQQTEV</sequence>
<feature type="domain" description="EGF-like" evidence="18">
    <location>
        <begin position="4136"/>
        <end position="4173"/>
    </location>
</feature>
<dbReference type="FunFam" id="2.60.40.60:FF:000051">
    <property type="entry name" value="FAT atypical cadherin 1"/>
    <property type="match status" value="1"/>
</dbReference>
<dbReference type="FunFam" id="2.60.40.60:FF:000075">
    <property type="entry name" value="FAT atypical cadherin 1"/>
    <property type="match status" value="1"/>
</dbReference>
<feature type="domain" description="Cadherin" evidence="19">
    <location>
        <begin position="3147"/>
        <end position="3248"/>
    </location>
</feature>
<evidence type="ECO:0000256" key="12">
    <source>
        <dbReference type="ARBA" id="ARBA00023180"/>
    </source>
</evidence>
<dbReference type="FunFam" id="2.10.25.10:FF:000100">
    <property type="entry name" value="neurogenic locus notch homolog protein 3"/>
    <property type="match status" value="1"/>
</dbReference>
<dbReference type="CDD" id="cd11304">
    <property type="entry name" value="Cadherin_repeat"/>
    <property type="match status" value="33"/>
</dbReference>
<keyword evidence="9 16" id="KW-1133">Transmembrane helix</keyword>
<dbReference type="FunFam" id="2.60.40.60:FF:000065">
    <property type="entry name" value="FAT atypical cadherin 1"/>
    <property type="match status" value="1"/>
</dbReference>
<evidence type="ECO:0000313" key="20">
    <source>
        <dbReference type="Ensembl" id="ENSPKIP00000026627.1"/>
    </source>
</evidence>
<feature type="domain" description="Cadherin" evidence="19">
    <location>
        <begin position="820"/>
        <end position="924"/>
    </location>
</feature>
<feature type="domain" description="Cadherin" evidence="19">
    <location>
        <begin position="1242"/>
        <end position="1348"/>
    </location>
</feature>
<dbReference type="SMART" id="SM00282">
    <property type="entry name" value="LamG"/>
    <property type="match status" value="1"/>
</dbReference>
<dbReference type="FunFam" id="2.60.40.60:FF:000061">
    <property type="entry name" value="FAT atypical cadherin 3"/>
    <property type="match status" value="2"/>
</dbReference>
<feature type="domain" description="EGF-like" evidence="18">
    <location>
        <begin position="3910"/>
        <end position="3948"/>
    </location>
</feature>
<dbReference type="InterPro" id="IPR013320">
    <property type="entry name" value="ConA-like_dom_sf"/>
</dbReference>
<dbReference type="FunFam" id="2.60.40.60:FF:000015">
    <property type="entry name" value="FAT atypical cadherin 1"/>
    <property type="match status" value="1"/>
</dbReference>
<feature type="region of interest" description="Disordered" evidence="15">
    <location>
        <begin position="4569"/>
        <end position="4671"/>
    </location>
</feature>
<dbReference type="FunFam" id="2.60.40.60:FF:000033">
    <property type="entry name" value="FAT atypical cadherin 1"/>
    <property type="match status" value="1"/>
</dbReference>
<feature type="domain" description="EGF-like" evidence="18">
    <location>
        <begin position="4175"/>
        <end position="4211"/>
    </location>
</feature>
<dbReference type="FunFam" id="2.60.40.60:FF:000052">
    <property type="entry name" value="FAT atypical cadherin 1"/>
    <property type="match status" value="1"/>
</dbReference>
<evidence type="ECO:0000256" key="10">
    <source>
        <dbReference type="ARBA" id="ARBA00023136"/>
    </source>
</evidence>
<dbReference type="FunFam" id="2.60.40.60:FF:000059">
    <property type="entry name" value="FAT atypical cadherin 3"/>
    <property type="match status" value="1"/>
</dbReference>
<dbReference type="GO" id="GO:0005509">
    <property type="term" value="F:calcium ion binding"/>
    <property type="evidence" value="ECO:0007669"/>
    <property type="project" value="UniProtKB-UniRule"/>
</dbReference>
<feature type="domain" description="Cadherin" evidence="19">
    <location>
        <begin position="1030"/>
        <end position="1136"/>
    </location>
</feature>
<evidence type="ECO:0000256" key="13">
    <source>
        <dbReference type="PROSITE-ProRule" id="PRU00043"/>
    </source>
</evidence>
<feature type="domain" description="Cadherin" evidence="19">
    <location>
        <begin position="2718"/>
        <end position="2825"/>
    </location>
</feature>
<dbReference type="InterPro" id="IPR018097">
    <property type="entry name" value="EGF_Ca-bd_CS"/>
</dbReference>
<evidence type="ECO:0000256" key="2">
    <source>
        <dbReference type="ARBA" id="ARBA00022473"/>
    </source>
</evidence>
<feature type="domain" description="Laminin G" evidence="17">
    <location>
        <begin position="3950"/>
        <end position="4133"/>
    </location>
</feature>
<keyword evidence="10 16" id="KW-0472">Membrane</keyword>
<dbReference type="Pfam" id="PF00028">
    <property type="entry name" value="Cadherin"/>
    <property type="match status" value="27"/>
</dbReference>
<dbReference type="FunFam" id="2.60.40.60:FF:000090">
    <property type="entry name" value="FAT atypical cadherin 3"/>
    <property type="match status" value="1"/>
</dbReference>
<keyword evidence="5" id="KW-0732">Signal</keyword>
<dbReference type="SMART" id="SM00181">
    <property type="entry name" value="EGF"/>
    <property type="match status" value="4"/>
</dbReference>
<dbReference type="InterPro" id="IPR020894">
    <property type="entry name" value="Cadherin_CS"/>
</dbReference>
<dbReference type="Ensembl" id="ENSPKIT00000007385.1">
    <property type="protein sequence ID" value="ENSPKIP00000026627.1"/>
    <property type="gene ID" value="ENSPKIG00000008780.1"/>
</dbReference>
<evidence type="ECO:0000259" key="17">
    <source>
        <dbReference type="PROSITE" id="PS50025"/>
    </source>
</evidence>
<dbReference type="GO" id="GO:0001764">
    <property type="term" value="P:neuron migration"/>
    <property type="evidence" value="ECO:0007669"/>
    <property type="project" value="UniProtKB-ARBA"/>
</dbReference>
<dbReference type="FunFam" id="2.60.40.60:FF:000053">
    <property type="entry name" value="FAT atypical cadherin 3"/>
    <property type="match status" value="1"/>
</dbReference>
<feature type="domain" description="Cadherin" evidence="19">
    <location>
        <begin position="1684"/>
        <end position="1788"/>
    </location>
</feature>
<dbReference type="FunFam" id="2.60.40.60:FF:000058">
    <property type="entry name" value="FAT atypical cadherin 3"/>
    <property type="match status" value="1"/>
</dbReference>
<evidence type="ECO:0000256" key="3">
    <source>
        <dbReference type="ARBA" id="ARBA00022536"/>
    </source>
</evidence>
<dbReference type="CDD" id="cd00110">
    <property type="entry name" value="LamG"/>
    <property type="match status" value="1"/>
</dbReference>
<dbReference type="InterPro" id="IPR015919">
    <property type="entry name" value="Cadherin-like_sf"/>
</dbReference>
<dbReference type="SMART" id="SM00112">
    <property type="entry name" value="CA"/>
    <property type="match status" value="34"/>
</dbReference>
<feature type="domain" description="Cadherin" evidence="19">
    <location>
        <begin position="3459"/>
        <end position="3563"/>
    </location>
</feature>
<dbReference type="Gene3D" id="2.60.120.200">
    <property type="match status" value="1"/>
</dbReference>
<feature type="domain" description="Cadherin" evidence="19">
    <location>
        <begin position="2826"/>
        <end position="2931"/>
    </location>
</feature>
<dbReference type="FunFam" id="2.60.40.60:FF:000024">
    <property type="entry name" value="FAT atypical cadherin 3"/>
    <property type="match status" value="1"/>
</dbReference>
<feature type="domain" description="Cadherin" evidence="19">
    <location>
        <begin position="1349"/>
        <end position="1453"/>
    </location>
</feature>
<feature type="domain" description="Cadherin" evidence="19">
    <location>
        <begin position="1887"/>
        <end position="2000"/>
    </location>
</feature>
<dbReference type="FunFam" id="2.10.25.10:FF:000172">
    <property type="entry name" value="FAT atypical cadherin 3"/>
    <property type="match status" value="1"/>
</dbReference>
<dbReference type="FunFam" id="2.60.40.60:FF:000165">
    <property type="entry name" value="FAT atypical cadherin 3"/>
    <property type="match status" value="1"/>
</dbReference>
<dbReference type="PROSITE" id="PS00022">
    <property type="entry name" value="EGF_1"/>
    <property type="match status" value="3"/>
</dbReference>
<dbReference type="GO" id="GO:0048646">
    <property type="term" value="P:anatomical structure formation involved in morphogenesis"/>
    <property type="evidence" value="ECO:0007669"/>
    <property type="project" value="UniProtKB-ARBA"/>
</dbReference>
<feature type="compositionally biased region" description="Low complexity" evidence="15">
    <location>
        <begin position="4637"/>
        <end position="4656"/>
    </location>
</feature>
<dbReference type="CDD" id="cd00054">
    <property type="entry name" value="EGF_CA"/>
    <property type="match status" value="3"/>
</dbReference>
<dbReference type="InterPro" id="IPR001881">
    <property type="entry name" value="EGF-like_Ca-bd_dom"/>
</dbReference>
<dbReference type="Gene3D" id="2.60.40.60">
    <property type="entry name" value="Cadherins"/>
    <property type="match status" value="34"/>
</dbReference>
<dbReference type="SUPFAM" id="SSF57196">
    <property type="entry name" value="EGF/Laminin"/>
    <property type="match status" value="3"/>
</dbReference>
<dbReference type="PRINTS" id="PR00205">
    <property type="entry name" value="CADHERIN"/>
</dbReference>
<feature type="domain" description="Cadherin" evidence="19">
    <location>
        <begin position="1137"/>
        <end position="1241"/>
    </location>
</feature>
<keyword evidence="3 14" id="KW-0245">EGF-like domain</keyword>
<evidence type="ECO:0000256" key="4">
    <source>
        <dbReference type="ARBA" id="ARBA00022692"/>
    </source>
</evidence>
<feature type="disulfide bond" evidence="14">
    <location>
        <begin position="4201"/>
        <end position="4210"/>
    </location>
</feature>
<feature type="domain" description="Cadherin" evidence="19">
    <location>
        <begin position="2100"/>
        <end position="2201"/>
    </location>
</feature>
<dbReference type="GO" id="GO:0005886">
    <property type="term" value="C:plasma membrane"/>
    <property type="evidence" value="ECO:0007669"/>
    <property type="project" value="InterPro"/>
</dbReference>